<keyword evidence="4" id="KW-0540">Nuclease</keyword>
<keyword evidence="5" id="KW-0479">Metal-binding</keyword>
<protein>
    <recommendedName>
        <fullName evidence="8">DDE Tnp4 domain-containing protein</fullName>
    </recommendedName>
</protein>
<name>A0AAQ3SHW7_PASNO</name>
<evidence type="ECO:0000313" key="9">
    <source>
        <dbReference type="EMBL" id="WVZ53836.1"/>
    </source>
</evidence>
<evidence type="ECO:0000256" key="7">
    <source>
        <dbReference type="ARBA" id="ARBA00023242"/>
    </source>
</evidence>
<dbReference type="GO" id="GO:0005634">
    <property type="term" value="C:nucleus"/>
    <property type="evidence" value="ECO:0007669"/>
    <property type="project" value="UniProtKB-SubCell"/>
</dbReference>
<evidence type="ECO:0000256" key="1">
    <source>
        <dbReference type="ARBA" id="ARBA00001968"/>
    </source>
</evidence>
<evidence type="ECO:0000259" key="8">
    <source>
        <dbReference type="Pfam" id="PF13359"/>
    </source>
</evidence>
<dbReference type="GO" id="GO:0016787">
    <property type="term" value="F:hydrolase activity"/>
    <property type="evidence" value="ECO:0007669"/>
    <property type="project" value="UniProtKB-KW"/>
</dbReference>
<dbReference type="EMBL" id="CP144745">
    <property type="protein sequence ID" value="WVZ53836.1"/>
    <property type="molecule type" value="Genomic_DNA"/>
</dbReference>
<keyword evidence="10" id="KW-1185">Reference proteome</keyword>
<dbReference type="InterPro" id="IPR045249">
    <property type="entry name" value="HARBI1-like"/>
</dbReference>
<dbReference type="InterPro" id="IPR027806">
    <property type="entry name" value="HARBI1_dom"/>
</dbReference>
<keyword evidence="6" id="KW-0378">Hydrolase</keyword>
<comment type="similarity">
    <text evidence="3">Belongs to the HARBI1 family.</text>
</comment>
<comment type="cofactor">
    <cofactor evidence="1">
        <name>a divalent metal cation</name>
        <dbReference type="ChEBI" id="CHEBI:60240"/>
    </cofactor>
</comment>
<dbReference type="PANTHER" id="PTHR22930">
    <property type="match status" value="1"/>
</dbReference>
<dbReference type="PANTHER" id="PTHR22930:SF280">
    <property type="entry name" value="OS11G0202600 PROTEIN"/>
    <property type="match status" value="1"/>
</dbReference>
<accession>A0AAQ3SHW7</accession>
<dbReference type="Proteomes" id="UP001341281">
    <property type="component" value="Chromosome 01"/>
</dbReference>
<dbReference type="Pfam" id="PF13359">
    <property type="entry name" value="DDE_Tnp_4"/>
    <property type="match status" value="1"/>
</dbReference>
<keyword evidence="7" id="KW-0539">Nucleus</keyword>
<feature type="domain" description="DDE Tnp4" evidence="8">
    <location>
        <begin position="120"/>
        <end position="282"/>
    </location>
</feature>
<dbReference type="AlphaFoldDB" id="A0AAQ3SHW7"/>
<evidence type="ECO:0000256" key="2">
    <source>
        <dbReference type="ARBA" id="ARBA00004123"/>
    </source>
</evidence>
<gene>
    <name evidence="9" type="ORF">U9M48_004725</name>
</gene>
<reference evidence="9 10" key="1">
    <citation type="submission" date="2024-02" db="EMBL/GenBank/DDBJ databases">
        <title>High-quality chromosome-scale genome assembly of Pensacola bahiagrass (Paspalum notatum Flugge var. saurae).</title>
        <authorList>
            <person name="Vega J.M."/>
            <person name="Podio M."/>
            <person name="Orjuela J."/>
            <person name="Siena L.A."/>
            <person name="Pessino S.C."/>
            <person name="Combes M.C."/>
            <person name="Mariac C."/>
            <person name="Albertini E."/>
            <person name="Pupilli F."/>
            <person name="Ortiz J.P.A."/>
            <person name="Leblanc O."/>
        </authorList>
    </citation>
    <scope>NUCLEOTIDE SEQUENCE [LARGE SCALE GENOMIC DNA]</scope>
    <source>
        <strain evidence="9">R1</strain>
        <tissue evidence="9">Leaf</tissue>
    </source>
</reference>
<sequence>MLGLSVIAFHIDNICILEMHGFITFWNKKRPATAPSACEKISLCVCTTYWFIGPHSNRSAAITFGHSKSTVSLKFRHAFRRIYNLGVDIIKPVDPSFTKPHPKVSSGAYYPWFENCIGALDGTHIRLQINGERNMNFIGRHMVLTFNVLAIVDLNCRFIFVCSGHPGCMHDYRVLQQVLVHYRNHFPHPPQDKFYLVDAAYGNTKGFLAPYRNVRYHLQHFQHGHKPETMEELFNYRHAQLRSTVERAFGQLKNKFRILKSIPNYGLRTSNRIVVACMAVHNFIKQTGGDRRGDWTQASIQAGNIEEGIEPDLPDLMEEAAEEADHTDMDQLRDMIAAGMASERNFPY</sequence>
<evidence type="ECO:0000256" key="6">
    <source>
        <dbReference type="ARBA" id="ARBA00022801"/>
    </source>
</evidence>
<evidence type="ECO:0000313" key="10">
    <source>
        <dbReference type="Proteomes" id="UP001341281"/>
    </source>
</evidence>
<proteinExistence type="inferred from homology"/>
<dbReference type="GO" id="GO:0004518">
    <property type="term" value="F:nuclease activity"/>
    <property type="evidence" value="ECO:0007669"/>
    <property type="project" value="UniProtKB-KW"/>
</dbReference>
<dbReference type="GO" id="GO:0046872">
    <property type="term" value="F:metal ion binding"/>
    <property type="evidence" value="ECO:0007669"/>
    <property type="project" value="UniProtKB-KW"/>
</dbReference>
<organism evidence="9 10">
    <name type="scientific">Paspalum notatum var. saurae</name>
    <dbReference type="NCBI Taxonomy" id="547442"/>
    <lineage>
        <taxon>Eukaryota</taxon>
        <taxon>Viridiplantae</taxon>
        <taxon>Streptophyta</taxon>
        <taxon>Embryophyta</taxon>
        <taxon>Tracheophyta</taxon>
        <taxon>Spermatophyta</taxon>
        <taxon>Magnoliopsida</taxon>
        <taxon>Liliopsida</taxon>
        <taxon>Poales</taxon>
        <taxon>Poaceae</taxon>
        <taxon>PACMAD clade</taxon>
        <taxon>Panicoideae</taxon>
        <taxon>Andropogonodae</taxon>
        <taxon>Paspaleae</taxon>
        <taxon>Paspalinae</taxon>
        <taxon>Paspalum</taxon>
    </lineage>
</organism>
<comment type="subcellular location">
    <subcellularLocation>
        <location evidence="2">Nucleus</location>
    </subcellularLocation>
</comment>
<evidence type="ECO:0000256" key="4">
    <source>
        <dbReference type="ARBA" id="ARBA00022722"/>
    </source>
</evidence>
<evidence type="ECO:0000256" key="5">
    <source>
        <dbReference type="ARBA" id="ARBA00022723"/>
    </source>
</evidence>
<evidence type="ECO:0000256" key="3">
    <source>
        <dbReference type="ARBA" id="ARBA00006958"/>
    </source>
</evidence>